<reference evidence="13 14" key="1">
    <citation type="submission" date="2023-04" db="EMBL/GenBank/DDBJ databases">
        <title>Lysobacter sp. strain UC isolated from soil sample.</title>
        <authorList>
            <person name="Choksket S."/>
            <person name="Harshvardhan F."/>
            <person name="Rana R."/>
            <person name="Patil P.B."/>
            <person name="Korpole S."/>
        </authorList>
    </citation>
    <scope>NUCLEOTIDE SEQUENCE [LARGE SCALE GENOMIC DNA]</scope>
    <source>
        <strain evidence="13 14">UC</strain>
    </source>
</reference>
<keyword evidence="6 8" id="KW-0472">Membrane</keyword>
<name>A0ABU1CCX1_9GAMM</name>
<sequence length="1022" mass="110110">MTLKTTQLRDAITFALAVGATAAAGTGVAFAQEGEKATTLDRIEVTGSRIKRADIETSQPIFSLSRDDITAQGLTSVGDVIQNITANGSTLNSTFNNGGNGETRVSLRNLGSNRTLVLVNGKRWVGGTGLGGAVDLNTIPTAAVERIEVLKDGASTIYGSDAIAGVVNVILRSNFEGAEANAYIGQYDKGDGTRQSYDFIIGTSGDRFSAMLGYGYVKEEPVMAGDRYISKEPTYTTGNTLGSGTSPNGRFSLCSGTYDPALRKCRFADGRDVTGGPGNTPDGIPDTAPQVNFNGGPGTWTYDGAGTPARPYVPGVDAYNFAPENYLLTPQERRSVFGNATVDVTDNIRFKTTVTYNERVSEQLLAAMPVTLAGAPGATTIGQGIFISRNSIYNPYGGSATADPNDGLDIGRINRRITETGGRSFNQDVRTFAMNAGFEGTFNFGDKYYDWEAGYFRGQNKANNTTYGLFNLSALAQALGPSFIAADGTPTCGTVASPIAGCVPMNMLGGVGGITQDMIDFASFTAHDEYSYTQKNYYANVSGDLFALPGGPLGFSFGLEHRTEEGYDSPDALINSGNTTGNARTATSGGYKVDEAYVELAIPVLADVPFAKLLDFSVATRYSDYSNFGDTLNSKFGFRWKPIEDLMVRGNWSEGFRAPSISELFAGQADSFPTLLDPCSTDLFGDQNPIAQARCVAEGVPAGGYEQDSQQIRITVGGNPDLKPEKSESTTFGFVYSPHFVEGLDISLDWWKIKLEDAITTIGGQAIVEQCVNSGGTGPTCALYDRRSDGNINTLLNTTTNIGGTKVEGYDLTIGYRLPETAWGKFSFTWDTTYLADQRDDVDGDGVYGEDRTREPAIGAPLNYDEGGNLVGEYAQNDNKWRIRSNLATRWEMGDFGATWNLRYYSSQSEDCSGYTDFEWLCTDIDRTIGVPTDTNNNGVWDGTAGGDSIVSETAPEHHIGATTYHDVSVYWNAPWNAKVTIGVNNLFDKNPPIVVNAFANTFDPQYELPGRFIYFRYSQKF</sequence>
<organism evidence="13 14">
    <name type="scientific">Lysobacter arvi</name>
    <dbReference type="NCBI Taxonomy" id="3038776"/>
    <lineage>
        <taxon>Bacteria</taxon>
        <taxon>Pseudomonadati</taxon>
        <taxon>Pseudomonadota</taxon>
        <taxon>Gammaproteobacteria</taxon>
        <taxon>Lysobacterales</taxon>
        <taxon>Lysobacteraceae</taxon>
        <taxon>Lysobacter</taxon>
    </lineage>
</organism>
<keyword evidence="2 8" id="KW-0813">Transport</keyword>
<comment type="subcellular location">
    <subcellularLocation>
        <location evidence="1 8">Cell outer membrane</location>
        <topology evidence="1 8">Multi-pass membrane protein</topology>
    </subcellularLocation>
</comment>
<accession>A0ABU1CCX1</accession>
<keyword evidence="14" id="KW-1185">Reference proteome</keyword>
<evidence type="ECO:0000256" key="9">
    <source>
        <dbReference type="RuleBase" id="RU003357"/>
    </source>
</evidence>
<dbReference type="PANTHER" id="PTHR47234">
    <property type="match status" value="1"/>
</dbReference>
<dbReference type="Pfam" id="PF07715">
    <property type="entry name" value="Plug"/>
    <property type="match status" value="1"/>
</dbReference>
<evidence type="ECO:0000313" key="14">
    <source>
        <dbReference type="Proteomes" id="UP001233535"/>
    </source>
</evidence>
<dbReference type="Proteomes" id="UP001233535">
    <property type="component" value="Unassembled WGS sequence"/>
</dbReference>
<dbReference type="InterPro" id="IPR036942">
    <property type="entry name" value="Beta-barrel_TonB_sf"/>
</dbReference>
<evidence type="ECO:0000313" key="13">
    <source>
        <dbReference type="EMBL" id="MDR0183034.1"/>
    </source>
</evidence>
<keyword evidence="10" id="KW-0732">Signal</keyword>
<dbReference type="SUPFAM" id="SSF56935">
    <property type="entry name" value="Porins"/>
    <property type="match status" value="1"/>
</dbReference>
<dbReference type="PROSITE" id="PS52016">
    <property type="entry name" value="TONB_DEPENDENT_REC_3"/>
    <property type="match status" value="1"/>
</dbReference>
<comment type="caution">
    <text evidence="13">The sequence shown here is derived from an EMBL/GenBank/DDBJ whole genome shotgun (WGS) entry which is preliminary data.</text>
</comment>
<evidence type="ECO:0000259" key="12">
    <source>
        <dbReference type="Pfam" id="PF07715"/>
    </source>
</evidence>
<dbReference type="EMBL" id="JARUHG010000002">
    <property type="protein sequence ID" value="MDR0183034.1"/>
    <property type="molecule type" value="Genomic_DNA"/>
</dbReference>
<comment type="similarity">
    <text evidence="8 9">Belongs to the TonB-dependent receptor family.</text>
</comment>
<keyword evidence="7 8" id="KW-0998">Cell outer membrane</keyword>
<dbReference type="InterPro" id="IPR000531">
    <property type="entry name" value="Beta-barrel_TonB"/>
</dbReference>
<evidence type="ECO:0000256" key="2">
    <source>
        <dbReference type="ARBA" id="ARBA00022448"/>
    </source>
</evidence>
<gene>
    <name evidence="13" type="ORF">P8609_08620</name>
</gene>
<evidence type="ECO:0000256" key="8">
    <source>
        <dbReference type="PROSITE-ProRule" id="PRU01360"/>
    </source>
</evidence>
<keyword evidence="4 8" id="KW-0812">Transmembrane</keyword>
<dbReference type="InterPro" id="IPR039426">
    <property type="entry name" value="TonB-dep_rcpt-like"/>
</dbReference>
<dbReference type="RefSeq" id="WP_309262198.1">
    <property type="nucleotide sequence ID" value="NZ_JARUHG010000002.1"/>
</dbReference>
<feature type="domain" description="TonB-dependent receptor plug" evidence="12">
    <location>
        <begin position="55"/>
        <end position="166"/>
    </location>
</feature>
<dbReference type="Pfam" id="PF00593">
    <property type="entry name" value="TonB_dep_Rec_b-barrel"/>
    <property type="match status" value="1"/>
</dbReference>
<dbReference type="InterPro" id="IPR012910">
    <property type="entry name" value="Plug_dom"/>
</dbReference>
<dbReference type="Gene3D" id="2.170.130.10">
    <property type="entry name" value="TonB-dependent receptor, plug domain"/>
    <property type="match status" value="1"/>
</dbReference>
<dbReference type="PANTHER" id="PTHR47234:SF2">
    <property type="entry name" value="TONB-DEPENDENT RECEPTOR"/>
    <property type="match status" value="1"/>
</dbReference>
<keyword evidence="13" id="KW-0675">Receptor</keyword>
<proteinExistence type="inferred from homology"/>
<evidence type="ECO:0000256" key="5">
    <source>
        <dbReference type="ARBA" id="ARBA00023077"/>
    </source>
</evidence>
<protein>
    <submittedName>
        <fullName evidence="13">TonB-dependent receptor</fullName>
    </submittedName>
</protein>
<evidence type="ECO:0000256" key="7">
    <source>
        <dbReference type="ARBA" id="ARBA00023237"/>
    </source>
</evidence>
<evidence type="ECO:0000256" key="3">
    <source>
        <dbReference type="ARBA" id="ARBA00022452"/>
    </source>
</evidence>
<evidence type="ECO:0000259" key="11">
    <source>
        <dbReference type="Pfam" id="PF00593"/>
    </source>
</evidence>
<evidence type="ECO:0000256" key="10">
    <source>
        <dbReference type="SAM" id="SignalP"/>
    </source>
</evidence>
<feature type="domain" description="TonB-dependent receptor-like beta-barrel" evidence="11">
    <location>
        <begin position="393"/>
        <end position="987"/>
    </location>
</feature>
<dbReference type="InterPro" id="IPR037066">
    <property type="entry name" value="Plug_dom_sf"/>
</dbReference>
<dbReference type="Gene3D" id="2.40.170.20">
    <property type="entry name" value="TonB-dependent receptor, beta-barrel domain"/>
    <property type="match status" value="1"/>
</dbReference>
<feature type="chain" id="PRO_5046431892" evidence="10">
    <location>
        <begin position="32"/>
        <end position="1022"/>
    </location>
</feature>
<feature type="signal peptide" evidence="10">
    <location>
        <begin position="1"/>
        <end position="31"/>
    </location>
</feature>
<keyword evidence="3 8" id="KW-1134">Transmembrane beta strand</keyword>
<evidence type="ECO:0000256" key="1">
    <source>
        <dbReference type="ARBA" id="ARBA00004571"/>
    </source>
</evidence>
<evidence type="ECO:0000256" key="4">
    <source>
        <dbReference type="ARBA" id="ARBA00022692"/>
    </source>
</evidence>
<evidence type="ECO:0000256" key="6">
    <source>
        <dbReference type="ARBA" id="ARBA00023136"/>
    </source>
</evidence>
<keyword evidence="5 9" id="KW-0798">TonB box</keyword>